<accession>A0A8S2KBX7</accession>
<keyword evidence="4" id="KW-0964">Secreted</keyword>
<organism evidence="12 13">
    <name type="scientific">Rotaria magnacalcarata</name>
    <dbReference type="NCBI Taxonomy" id="392030"/>
    <lineage>
        <taxon>Eukaryota</taxon>
        <taxon>Metazoa</taxon>
        <taxon>Spiralia</taxon>
        <taxon>Gnathifera</taxon>
        <taxon>Rotifera</taxon>
        <taxon>Eurotatoria</taxon>
        <taxon>Bdelloidea</taxon>
        <taxon>Philodinida</taxon>
        <taxon>Philodinidae</taxon>
        <taxon>Rotaria</taxon>
    </lineage>
</organism>
<dbReference type="SMART" id="SM00097">
    <property type="entry name" value="WNT1"/>
    <property type="match status" value="1"/>
</dbReference>
<keyword evidence="3 10" id="KW-0217">Developmental protein</keyword>
<dbReference type="AlphaFoldDB" id="A0A8S2KBX7"/>
<dbReference type="PANTHER" id="PTHR12027:SF77">
    <property type="entry name" value="PROTEIN WNT-5"/>
    <property type="match status" value="1"/>
</dbReference>
<protein>
    <recommendedName>
        <fullName evidence="10">Protein Wnt</fullName>
    </recommendedName>
</protein>
<dbReference type="GO" id="GO:0005109">
    <property type="term" value="F:frizzled binding"/>
    <property type="evidence" value="ECO:0007669"/>
    <property type="project" value="TreeGrafter"/>
</dbReference>
<comment type="similarity">
    <text evidence="2 10">Belongs to the Wnt family.</text>
</comment>
<gene>
    <name evidence="12" type="ORF">GIL414_LOCUS3763</name>
</gene>
<reference evidence="12" key="1">
    <citation type="submission" date="2021-02" db="EMBL/GenBank/DDBJ databases">
        <authorList>
            <person name="Nowell W R."/>
        </authorList>
    </citation>
    <scope>NUCLEOTIDE SEQUENCE</scope>
</reference>
<dbReference type="EMBL" id="CAJOBJ010000852">
    <property type="protein sequence ID" value="CAF3847448.1"/>
    <property type="molecule type" value="Genomic_DNA"/>
</dbReference>
<evidence type="ECO:0000313" key="12">
    <source>
        <dbReference type="EMBL" id="CAF3847448.1"/>
    </source>
</evidence>
<evidence type="ECO:0000256" key="4">
    <source>
        <dbReference type="ARBA" id="ARBA00022525"/>
    </source>
</evidence>
<dbReference type="InterPro" id="IPR005817">
    <property type="entry name" value="Wnt"/>
</dbReference>
<evidence type="ECO:0000256" key="11">
    <source>
        <dbReference type="SAM" id="SignalP"/>
    </source>
</evidence>
<evidence type="ECO:0000256" key="7">
    <source>
        <dbReference type="ARBA" id="ARBA00023157"/>
    </source>
</evidence>
<evidence type="ECO:0000256" key="2">
    <source>
        <dbReference type="ARBA" id="ARBA00005683"/>
    </source>
</evidence>
<feature type="chain" id="PRO_5035831341" description="Protein Wnt" evidence="11">
    <location>
        <begin position="20"/>
        <end position="180"/>
    </location>
</feature>
<dbReference type="PRINTS" id="PR01349">
    <property type="entry name" value="WNTPROTEIN"/>
</dbReference>
<keyword evidence="8" id="KW-0325">Glycoprotein</keyword>
<evidence type="ECO:0000256" key="1">
    <source>
        <dbReference type="ARBA" id="ARBA00004498"/>
    </source>
</evidence>
<dbReference type="Pfam" id="PF00110">
    <property type="entry name" value="wnt"/>
    <property type="match status" value="1"/>
</dbReference>
<feature type="signal peptide" evidence="11">
    <location>
        <begin position="1"/>
        <end position="19"/>
    </location>
</feature>
<proteinExistence type="inferred from homology"/>
<evidence type="ECO:0000313" key="13">
    <source>
        <dbReference type="Proteomes" id="UP000681720"/>
    </source>
</evidence>
<evidence type="ECO:0000256" key="10">
    <source>
        <dbReference type="RuleBase" id="RU003500"/>
    </source>
</evidence>
<keyword evidence="5" id="KW-0272">Extracellular matrix</keyword>
<evidence type="ECO:0000256" key="3">
    <source>
        <dbReference type="ARBA" id="ARBA00022473"/>
    </source>
</evidence>
<evidence type="ECO:0000256" key="9">
    <source>
        <dbReference type="ARBA" id="ARBA00023288"/>
    </source>
</evidence>
<comment type="function">
    <text evidence="10">Ligand for members of the frizzled family of seven transmembrane receptors.</text>
</comment>
<dbReference type="GO" id="GO:0030182">
    <property type="term" value="P:neuron differentiation"/>
    <property type="evidence" value="ECO:0007669"/>
    <property type="project" value="TreeGrafter"/>
</dbReference>
<name>A0A8S2KBX7_9BILA</name>
<comment type="caution">
    <text evidence="12">The sequence shown here is derived from an EMBL/GenBank/DDBJ whole genome shotgun (WGS) entry which is preliminary data.</text>
</comment>
<dbReference type="Proteomes" id="UP000681720">
    <property type="component" value="Unassembled WGS sequence"/>
</dbReference>
<keyword evidence="6 10" id="KW-0879">Wnt signaling pathway</keyword>
<evidence type="ECO:0000256" key="8">
    <source>
        <dbReference type="ARBA" id="ARBA00023180"/>
    </source>
</evidence>
<dbReference type="GO" id="GO:0060070">
    <property type="term" value="P:canonical Wnt signaling pathway"/>
    <property type="evidence" value="ECO:0007669"/>
    <property type="project" value="TreeGrafter"/>
</dbReference>
<evidence type="ECO:0000256" key="6">
    <source>
        <dbReference type="ARBA" id="ARBA00022687"/>
    </source>
</evidence>
<dbReference type="GO" id="GO:0045165">
    <property type="term" value="P:cell fate commitment"/>
    <property type="evidence" value="ECO:0007669"/>
    <property type="project" value="TreeGrafter"/>
</dbReference>
<dbReference type="GO" id="GO:0005125">
    <property type="term" value="F:cytokine activity"/>
    <property type="evidence" value="ECO:0007669"/>
    <property type="project" value="TreeGrafter"/>
</dbReference>
<evidence type="ECO:0000256" key="5">
    <source>
        <dbReference type="ARBA" id="ARBA00022530"/>
    </source>
</evidence>
<dbReference type="PANTHER" id="PTHR12027">
    <property type="entry name" value="WNT RELATED"/>
    <property type="match status" value="1"/>
</dbReference>
<keyword evidence="7" id="KW-1015">Disulfide bond</keyword>
<keyword evidence="9" id="KW-0449">Lipoprotein</keyword>
<sequence>MMMMIISVLLYSLFYSCQVIDGVPEHNLWWNIGVHEGNDHKVSSYTFLNSGNQYEINEDSSQYCQSILKNLTTGQKQICLLHADHMPIVIQGASKSIEECQYQFQDRHWNCSTVKDGSVFGPVLNHANRETALVHAMFSAGVTYAVSRACKQGLLKSCTCSRSARPKNLPRDWSWGGLVD</sequence>
<dbReference type="GO" id="GO:0005615">
    <property type="term" value="C:extracellular space"/>
    <property type="evidence" value="ECO:0007669"/>
    <property type="project" value="TreeGrafter"/>
</dbReference>
<comment type="subcellular location">
    <subcellularLocation>
        <location evidence="1 10">Secreted</location>
        <location evidence="1 10">Extracellular space</location>
        <location evidence="1 10">Extracellular matrix</location>
    </subcellularLocation>
</comment>
<keyword evidence="11" id="KW-0732">Signal</keyword>